<sequence>MQGATENFDTFPKLRIVPSNELPKYLKASNQRLQKIKSGYDMITVLASQEKQLAKEASKGSALQKVESDLYNTSDLDDLNKPYHYIPTPKMPKKNEPLYLNLPTEKQHITNDTTNSLTKEIETLIWEGDKEQKKKNKGKDRIGSSSDSFNGDGQSTPINDRREGQLPPLSQRRGSTDTKLRNEQEGSPNINQRSSLYQKQHNQINTPEASAPLDSPNITQPQLLTTTKSGISNNPPKTSSLPLGITRLYKRFYGHPPTDDETNTAKTDPLWVMVKVSETMKKVSPNLQAHFKEGMRTISLMQYASEKSDEKYASIEKQKAAHLTEHLTQMFDLYELENLKFLTPATKRKQAEKLRIDIDKTIHEQDERERVEKEIDQLRAKMEAEREAEEQERLAKEAEIQRLKQIELENEKKKEAKLKNKKGKDKDKDGKKEGEKSDEKGDQQHGTSDGLSPPALNFSSVDAKRRQIQLSLSSPGNQDQSQSSFAAST</sequence>
<dbReference type="EMBL" id="SNRW01019609">
    <property type="protein sequence ID" value="KAA6366228.1"/>
    <property type="molecule type" value="Genomic_DNA"/>
</dbReference>
<feature type="region of interest" description="Disordered" evidence="1">
    <location>
        <begin position="131"/>
        <end position="218"/>
    </location>
</feature>
<accession>A0A5J4U7C5</accession>
<dbReference type="OrthoDB" id="10689326at2759"/>
<dbReference type="AlphaFoldDB" id="A0A5J4U7C5"/>
<evidence type="ECO:0000313" key="3">
    <source>
        <dbReference type="Proteomes" id="UP000324800"/>
    </source>
</evidence>
<protein>
    <submittedName>
        <fullName evidence="2">Uncharacterized protein</fullName>
    </submittedName>
</protein>
<feature type="non-terminal residue" evidence="2">
    <location>
        <position position="489"/>
    </location>
</feature>
<feature type="compositionally biased region" description="Polar residues" evidence="1">
    <location>
        <begin position="468"/>
        <end position="489"/>
    </location>
</feature>
<feature type="compositionally biased region" description="Polar residues" evidence="1">
    <location>
        <begin position="143"/>
        <end position="158"/>
    </location>
</feature>
<feature type="compositionally biased region" description="Polar residues" evidence="1">
    <location>
        <begin position="185"/>
        <end position="208"/>
    </location>
</feature>
<evidence type="ECO:0000256" key="1">
    <source>
        <dbReference type="SAM" id="MobiDB-lite"/>
    </source>
</evidence>
<feature type="compositionally biased region" description="Basic and acidic residues" evidence="1">
    <location>
        <begin position="402"/>
        <end position="443"/>
    </location>
</feature>
<evidence type="ECO:0000313" key="2">
    <source>
        <dbReference type="EMBL" id="KAA6366228.1"/>
    </source>
</evidence>
<proteinExistence type="predicted"/>
<comment type="caution">
    <text evidence="2">The sequence shown here is derived from an EMBL/GenBank/DDBJ whole genome shotgun (WGS) entry which is preliminary data.</text>
</comment>
<feature type="region of interest" description="Disordered" evidence="1">
    <location>
        <begin position="402"/>
        <end position="489"/>
    </location>
</feature>
<gene>
    <name evidence="2" type="ORF">EZS28_038245</name>
</gene>
<feature type="compositionally biased region" description="Basic and acidic residues" evidence="1">
    <location>
        <begin position="174"/>
        <end position="184"/>
    </location>
</feature>
<reference evidence="2 3" key="1">
    <citation type="submission" date="2019-03" db="EMBL/GenBank/DDBJ databases">
        <title>Single cell metagenomics reveals metabolic interactions within the superorganism composed of flagellate Streblomastix strix and complex community of Bacteroidetes bacteria on its surface.</title>
        <authorList>
            <person name="Treitli S.C."/>
            <person name="Kolisko M."/>
            <person name="Husnik F."/>
            <person name="Keeling P."/>
            <person name="Hampl V."/>
        </authorList>
    </citation>
    <scope>NUCLEOTIDE SEQUENCE [LARGE SCALE GENOMIC DNA]</scope>
    <source>
        <strain evidence="2">ST1C</strain>
    </source>
</reference>
<organism evidence="2 3">
    <name type="scientific">Streblomastix strix</name>
    <dbReference type="NCBI Taxonomy" id="222440"/>
    <lineage>
        <taxon>Eukaryota</taxon>
        <taxon>Metamonada</taxon>
        <taxon>Preaxostyla</taxon>
        <taxon>Oxymonadida</taxon>
        <taxon>Streblomastigidae</taxon>
        <taxon>Streblomastix</taxon>
    </lineage>
</organism>
<dbReference type="Proteomes" id="UP000324800">
    <property type="component" value="Unassembled WGS sequence"/>
</dbReference>
<name>A0A5J4U7C5_9EUKA</name>